<feature type="compositionally biased region" description="Polar residues" evidence="1">
    <location>
        <begin position="324"/>
        <end position="337"/>
    </location>
</feature>
<dbReference type="NCBIfam" id="TIGR02271">
    <property type="entry name" value="YsnF/AvaK domain"/>
    <property type="match status" value="1"/>
</dbReference>
<gene>
    <name evidence="4" type="ORF">ACFSCZ_09215</name>
</gene>
<feature type="compositionally biased region" description="Polar residues" evidence="1">
    <location>
        <begin position="300"/>
        <end position="312"/>
    </location>
</feature>
<feature type="compositionally biased region" description="Basic and acidic residues" evidence="1">
    <location>
        <begin position="137"/>
        <end position="151"/>
    </location>
</feature>
<evidence type="ECO:0000259" key="2">
    <source>
        <dbReference type="Pfam" id="PF09557"/>
    </source>
</evidence>
<dbReference type="InterPro" id="IPR025889">
    <property type="entry name" value="GSP17M-like_dom"/>
</dbReference>
<sequence length="367" mass="41759">MNKNVIGVFYSEEEAIRKVEELETQGLNPSDIYAVAKDEDDLSMVRGRTNIDVRSAGGGNWFDRFVSFITGEEPVRDALHNAGLTGPEMDDYYRDIDNGAILLYVDEEYGRLHDEKTLFTDEDSANVSNVDAIPHTDADVVPHSESGRMDSVRMSADEDGTDEARMELHEEKLRVDKEEVETGEVRVQKNIVEEEQSIDVPVSREEVYIERRPVDGTRSMDEPTAAFNEDDQSIRIPLREEKVEVSKKPVVNEELIVGKKKVEDTETVRETVRREEADIDGPDEIVGQAPADRSMETGRNDNLTMDSEWNKQNARRNMGINEDYGNNVSNGLNGQSQLDEELEKRRIELDAKNYNPPSKENRDNRFE</sequence>
<dbReference type="PANTHER" id="PTHR38463">
    <property type="entry name" value="STRESS RESPONSE PROTEIN YSNF"/>
    <property type="match status" value="1"/>
</dbReference>
<reference evidence="5" key="1">
    <citation type="journal article" date="2019" name="Int. J. Syst. Evol. Microbiol.">
        <title>The Global Catalogue of Microorganisms (GCM) 10K type strain sequencing project: providing services to taxonomists for standard genome sequencing and annotation.</title>
        <authorList>
            <consortium name="The Broad Institute Genomics Platform"/>
            <consortium name="The Broad Institute Genome Sequencing Center for Infectious Disease"/>
            <person name="Wu L."/>
            <person name="Ma J."/>
        </authorList>
    </citation>
    <scope>NUCLEOTIDE SEQUENCE [LARGE SCALE GENOMIC DNA]</scope>
    <source>
        <strain evidence="5">CGMCC 1.12295</strain>
    </source>
</reference>
<proteinExistence type="predicted"/>
<organism evidence="4 5">
    <name type="scientific">Siminovitchia sediminis</name>
    <dbReference type="NCBI Taxonomy" id="1274353"/>
    <lineage>
        <taxon>Bacteria</taxon>
        <taxon>Bacillati</taxon>
        <taxon>Bacillota</taxon>
        <taxon>Bacilli</taxon>
        <taxon>Bacillales</taxon>
        <taxon>Bacillaceae</taxon>
        <taxon>Siminovitchia</taxon>
    </lineage>
</organism>
<dbReference type="Pfam" id="PF09557">
    <property type="entry name" value="DUF2382"/>
    <property type="match status" value="1"/>
</dbReference>
<feature type="region of interest" description="Disordered" evidence="1">
    <location>
        <begin position="274"/>
        <end position="367"/>
    </location>
</feature>
<protein>
    <submittedName>
        <fullName evidence="4">YsnF/AvaK domain-containing protein</fullName>
    </submittedName>
</protein>
<dbReference type="PANTHER" id="PTHR38463:SF1">
    <property type="entry name" value="STRESS RESPONSE PROTEIN YSNF"/>
    <property type="match status" value="1"/>
</dbReference>
<name>A0ABW4KHA5_9BACI</name>
<feature type="domain" description="DUF2382" evidence="2">
    <location>
        <begin position="166"/>
        <end position="279"/>
    </location>
</feature>
<dbReference type="Pfam" id="PF11181">
    <property type="entry name" value="YflT"/>
    <property type="match status" value="1"/>
</dbReference>
<dbReference type="RefSeq" id="WP_380773624.1">
    <property type="nucleotide sequence ID" value="NZ_JBHUEO010000022.1"/>
</dbReference>
<evidence type="ECO:0000313" key="5">
    <source>
        <dbReference type="Proteomes" id="UP001597301"/>
    </source>
</evidence>
<feature type="domain" description="General stress protein 17M-like" evidence="3">
    <location>
        <begin position="5"/>
        <end position="99"/>
    </location>
</feature>
<accession>A0ABW4KHA5</accession>
<dbReference type="Proteomes" id="UP001597301">
    <property type="component" value="Unassembled WGS sequence"/>
</dbReference>
<dbReference type="InterPro" id="IPR052967">
    <property type="entry name" value="Stress_Response_Assoc"/>
</dbReference>
<keyword evidence="5" id="KW-1185">Reference proteome</keyword>
<evidence type="ECO:0000259" key="3">
    <source>
        <dbReference type="Pfam" id="PF11181"/>
    </source>
</evidence>
<evidence type="ECO:0000256" key="1">
    <source>
        <dbReference type="SAM" id="MobiDB-lite"/>
    </source>
</evidence>
<dbReference type="EMBL" id="JBHUEO010000022">
    <property type="protein sequence ID" value="MFD1706908.1"/>
    <property type="molecule type" value="Genomic_DNA"/>
</dbReference>
<evidence type="ECO:0000313" key="4">
    <source>
        <dbReference type="EMBL" id="MFD1706908.1"/>
    </source>
</evidence>
<comment type="caution">
    <text evidence="4">The sequence shown here is derived from an EMBL/GenBank/DDBJ whole genome shotgun (WGS) entry which is preliminary data.</text>
</comment>
<dbReference type="InterPro" id="IPR019060">
    <property type="entry name" value="DUF2382"/>
</dbReference>
<feature type="compositionally biased region" description="Basic and acidic residues" evidence="1">
    <location>
        <begin position="342"/>
        <end position="351"/>
    </location>
</feature>
<feature type="region of interest" description="Disordered" evidence="1">
    <location>
        <begin position="137"/>
        <end position="163"/>
    </location>
</feature>